<feature type="domain" description="ABC transporter" evidence="9">
    <location>
        <begin position="2"/>
        <end position="234"/>
    </location>
</feature>
<dbReference type="CDD" id="cd03225">
    <property type="entry name" value="ABC_cobalt_CbiO_domain1"/>
    <property type="match status" value="1"/>
</dbReference>
<dbReference type="FunFam" id="3.40.50.300:FF:000224">
    <property type="entry name" value="Energy-coupling factor transporter ATP-binding protein EcfA"/>
    <property type="match status" value="1"/>
</dbReference>
<dbReference type="eggNOG" id="COG1122">
    <property type="taxonomic scope" value="Bacteria"/>
</dbReference>
<evidence type="ECO:0000256" key="1">
    <source>
        <dbReference type="ARBA" id="ARBA00004236"/>
    </source>
</evidence>
<evidence type="ECO:0000256" key="6">
    <source>
        <dbReference type="ARBA" id="ARBA00022840"/>
    </source>
</evidence>
<dbReference type="EMBL" id="ACDE02000003">
    <property type="protein sequence ID" value="EEO40805.1"/>
    <property type="molecule type" value="Genomic_DNA"/>
</dbReference>
<dbReference type="Gene3D" id="3.40.50.300">
    <property type="entry name" value="P-loop containing nucleotide triphosphate hydrolases"/>
    <property type="match status" value="1"/>
</dbReference>
<dbReference type="InterPro" id="IPR017871">
    <property type="entry name" value="ABC_transporter-like_CS"/>
</dbReference>
<dbReference type="InterPro" id="IPR003593">
    <property type="entry name" value="AAA+_ATPase"/>
</dbReference>
<evidence type="ECO:0000256" key="8">
    <source>
        <dbReference type="ARBA" id="ARBA00023136"/>
    </source>
</evidence>
<dbReference type="PANTHER" id="PTHR43553:SF24">
    <property type="entry name" value="ENERGY-COUPLING FACTOR TRANSPORTER ATP-BINDING PROTEIN ECFA1"/>
    <property type="match status" value="1"/>
</dbReference>
<dbReference type="InterPro" id="IPR003439">
    <property type="entry name" value="ABC_transporter-like_ATP-bd"/>
</dbReference>
<dbReference type="GO" id="GO:0016887">
    <property type="term" value="F:ATP hydrolysis activity"/>
    <property type="evidence" value="ECO:0007669"/>
    <property type="project" value="InterPro"/>
</dbReference>
<gene>
    <name evidence="10" type="ORF">FSCG_01518</name>
</gene>
<evidence type="ECO:0000256" key="3">
    <source>
        <dbReference type="ARBA" id="ARBA00022448"/>
    </source>
</evidence>
<dbReference type="GO" id="GO:0043190">
    <property type="term" value="C:ATP-binding cassette (ABC) transporter complex"/>
    <property type="evidence" value="ECO:0007669"/>
    <property type="project" value="TreeGrafter"/>
</dbReference>
<dbReference type="PROSITE" id="PS00211">
    <property type="entry name" value="ABC_TRANSPORTER_1"/>
    <property type="match status" value="1"/>
</dbReference>
<dbReference type="PANTHER" id="PTHR43553">
    <property type="entry name" value="HEAVY METAL TRANSPORTER"/>
    <property type="match status" value="1"/>
</dbReference>
<evidence type="ECO:0000256" key="2">
    <source>
        <dbReference type="ARBA" id="ARBA00005417"/>
    </source>
</evidence>
<keyword evidence="3" id="KW-0813">Transport</keyword>
<comment type="caution">
    <text evidence="10">The sequence shown here is derived from an EMBL/GenBank/DDBJ whole genome shotgun (WGS) entry which is preliminary data.</text>
</comment>
<dbReference type="Pfam" id="PF00005">
    <property type="entry name" value="ABC_tran"/>
    <property type="match status" value="1"/>
</dbReference>
<keyword evidence="4" id="KW-1003">Cell membrane</keyword>
<dbReference type="PROSITE" id="PS50893">
    <property type="entry name" value="ABC_TRANSPORTER_2"/>
    <property type="match status" value="1"/>
</dbReference>
<dbReference type="InterPro" id="IPR050095">
    <property type="entry name" value="ECF_ABC_transporter_ATP-bd"/>
</dbReference>
<name>A0A0M1VVU8_FUSVC</name>
<dbReference type="InterPro" id="IPR027417">
    <property type="entry name" value="P-loop_NTPase"/>
</dbReference>
<keyword evidence="5" id="KW-0547">Nucleotide-binding</keyword>
<evidence type="ECO:0000256" key="4">
    <source>
        <dbReference type="ARBA" id="ARBA00022475"/>
    </source>
</evidence>
<dbReference type="HOGENOM" id="CLU_000604_1_22_0"/>
<dbReference type="InterPro" id="IPR015856">
    <property type="entry name" value="ABC_transpr_CbiO/EcfA_su"/>
</dbReference>
<keyword evidence="7" id="KW-1278">Translocase</keyword>
<organism evidence="10 11">
    <name type="scientific">Fusobacterium vincentii 4_1_13</name>
    <dbReference type="NCBI Taxonomy" id="469606"/>
    <lineage>
        <taxon>Bacteria</taxon>
        <taxon>Fusobacteriati</taxon>
        <taxon>Fusobacteriota</taxon>
        <taxon>Fusobacteriia</taxon>
        <taxon>Fusobacteriales</taxon>
        <taxon>Fusobacteriaceae</taxon>
        <taxon>Fusobacterium</taxon>
    </lineage>
</organism>
<dbReference type="GO" id="GO:0042626">
    <property type="term" value="F:ATPase-coupled transmembrane transporter activity"/>
    <property type="evidence" value="ECO:0007669"/>
    <property type="project" value="TreeGrafter"/>
</dbReference>
<dbReference type="AlphaFoldDB" id="A0A0M1VVU8"/>
<keyword evidence="8" id="KW-0472">Membrane</keyword>
<evidence type="ECO:0000256" key="7">
    <source>
        <dbReference type="ARBA" id="ARBA00022967"/>
    </source>
</evidence>
<evidence type="ECO:0000259" key="9">
    <source>
        <dbReference type="PROSITE" id="PS50893"/>
    </source>
</evidence>
<evidence type="ECO:0000256" key="5">
    <source>
        <dbReference type="ARBA" id="ARBA00022741"/>
    </source>
</evidence>
<protein>
    <submittedName>
        <fullName evidence="10">Cobalt import ATP-binding protein CbiO 1</fullName>
    </submittedName>
</protein>
<comment type="subcellular location">
    <subcellularLocation>
        <location evidence="1">Cell membrane</location>
    </subcellularLocation>
</comment>
<reference evidence="10 11" key="1">
    <citation type="submission" date="2011-10" db="EMBL/GenBank/DDBJ databases">
        <title>The Genome Sequence of Fusobacterium sp. 4_1_13.</title>
        <authorList>
            <consortium name="The Broad Institute Genome Sequencing Platform"/>
            <person name="Earl A."/>
            <person name="Ward D."/>
            <person name="Feldgarden M."/>
            <person name="Gevers D."/>
            <person name="Strauss J."/>
            <person name="Ambrose C."/>
            <person name="Allen-Vercoe E."/>
            <person name="Young S.K."/>
            <person name="Zeng Q."/>
            <person name="Gargeya S."/>
            <person name="Fitzgerald M."/>
            <person name="Haas B."/>
            <person name="Abouelleil A."/>
            <person name="Alvarado L."/>
            <person name="Arachchi H.M."/>
            <person name="Berlin A."/>
            <person name="Brown A."/>
            <person name="Chapman S.B."/>
            <person name="Chen Z."/>
            <person name="Dunbar C."/>
            <person name="Freedman E."/>
            <person name="Gearin G."/>
            <person name="Goldberg J."/>
            <person name="Griggs A."/>
            <person name="Gujja S."/>
            <person name="Heiman D."/>
            <person name="Howarth C."/>
            <person name="Larson L."/>
            <person name="Lui A."/>
            <person name="MacDonald P.J."/>
            <person name="Montmayeur A."/>
            <person name="Murphy C."/>
            <person name="Neiman D."/>
            <person name="Pearson M."/>
            <person name="Priest M."/>
            <person name="Roberts A."/>
            <person name="Saif S."/>
            <person name="Shea T."/>
            <person name="Shenoy N."/>
            <person name="Sisk P."/>
            <person name="Stolte C."/>
            <person name="Sykes S."/>
            <person name="Wortman J."/>
            <person name="Nusbaum C."/>
            <person name="Birren B."/>
        </authorList>
    </citation>
    <scope>NUCLEOTIDE SEQUENCE [LARGE SCALE GENOMIC DNA]</scope>
    <source>
        <strain evidence="10 11">4_1_13</strain>
    </source>
</reference>
<accession>A0A0M1VVU8</accession>
<evidence type="ECO:0000313" key="11">
    <source>
        <dbReference type="Proteomes" id="UP000004925"/>
    </source>
</evidence>
<comment type="similarity">
    <text evidence="2">Belongs to the ABC transporter superfamily.</text>
</comment>
<evidence type="ECO:0000313" key="10">
    <source>
        <dbReference type="EMBL" id="EEO40805.1"/>
    </source>
</evidence>
<sequence>MIQVENLSFSYQNNKVFKNLSFSIKKGEYLCIIGKNGSGKSTLAKLLAGLIFQQEGNIKISGYDTKNKKDLLKIRKLIGIIFQNPENQIITTSVFDEVVFGLENLATPREKIKEIAENSLKSVDLLEYKDRLTYQLSGGEKQRLAIASVLAMGTEILIFDEATSMLDPIGKKQVLKHMKELNSQGKTIIHITHNRNDILEASEVILLSKGEIKHQGSPYKIFEDDEFNPFVIKIKNILEKNNIKVDDKNINIKDLVRLVYENIS</sequence>
<proteinExistence type="inferred from homology"/>
<dbReference type="GO" id="GO:0005524">
    <property type="term" value="F:ATP binding"/>
    <property type="evidence" value="ECO:0007669"/>
    <property type="project" value="UniProtKB-KW"/>
</dbReference>
<dbReference type="SUPFAM" id="SSF52540">
    <property type="entry name" value="P-loop containing nucleoside triphosphate hydrolases"/>
    <property type="match status" value="1"/>
</dbReference>
<dbReference type="Proteomes" id="UP000004925">
    <property type="component" value="Unassembled WGS sequence"/>
</dbReference>
<keyword evidence="6 10" id="KW-0067">ATP-binding</keyword>
<dbReference type="RefSeq" id="WP_008803352.1">
    <property type="nucleotide sequence ID" value="NZ_KQ235733.1"/>
</dbReference>
<dbReference type="SMART" id="SM00382">
    <property type="entry name" value="AAA"/>
    <property type="match status" value="1"/>
</dbReference>